<feature type="region of interest" description="Disordered" evidence="1">
    <location>
        <begin position="32"/>
        <end position="51"/>
    </location>
</feature>
<dbReference type="GO" id="GO:0007018">
    <property type="term" value="P:microtubule-based movement"/>
    <property type="evidence" value="ECO:0007669"/>
    <property type="project" value="InterPro"/>
</dbReference>
<proteinExistence type="predicted"/>
<keyword evidence="4" id="KW-1185">Reference proteome</keyword>
<evidence type="ECO:0000313" key="3">
    <source>
        <dbReference type="EMBL" id="GIQ81066.1"/>
    </source>
</evidence>
<feature type="region of interest" description="Disordered" evidence="1">
    <location>
        <begin position="174"/>
        <end position="198"/>
    </location>
</feature>
<dbReference type="GO" id="GO:0051959">
    <property type="term" value="F:dynein light intermediate chain binding"/>
    <property type="evidence" value="ECO:0007669"/>
    <property type="project" value="InterPro"/>
</dbReference>
<dbReference type="Pfam" id="PF08393">
    <property type="entry name" value="DHC_N2"/>
    <property type="match status" value="1"/>
</dbReference>
<comment type="caution">
    <text evidence="3">The sequence shown here is derived from an EMBL/GenBank/DDBJ whole genome shotgun (WGS) entry which is preliminary data.</text>
</comment>
<feature type="domain" description="Dynein heavy chain linker" evidence="2">
    <location>
        <begin position="1346"/>
        <end position="1514"/>
    </location>
</feature>
<dbReference type="GO" id="GO:0045505">
    <property type="term" value="F:dynein intermediate chain binding"/>
    <property type="evidence" value="ECO:0007669"/>
    <property type="project" value="InterPro"/>
</dbReference>
<dbReference type="EMBL" id="BDIP01000300">
    <property type="protein sequence ID" value="GIQ81066.1"/>
    <property type="molecule type" value="Genomic_DNA"/>
</dbReference>
<feature type="compositionally biased region" description="Low complexity" evidence="1">
    <location>
        <begin position="94"/>
        <end position="106"/>
    </location>
</feature>
<dbReference type="GO" id="GO:0030286">
    <property type="term" value="C:dynein complex"/>
    <property type="evidence" value="ECO:0007669"/>
    <property type="project" value="InterPro"/>
</dbReference>
<gene>
    <name evidence="3" type="ORF">KIPB_001967</name>
</gene>
<dbReference type="Proteomes" id="UP000265618">
    <property type="component" value="Unassembled WGS sequence"/>
</dbReference>
<dbReference type="PANTHER" id="PTHR45703">
    <property type="entry name" value="DYNEIN HEAVY CHAIN"/>
    <property type="match status" value="1"/>
</dbReference>
<feature type="region of interest" description="Disordered" evidence="1">
    <location>
        <begin position="3083"/>
        <end position="3104"/>
    </location>
</feature>
<dbReference type="InterPro" id="IPR026983">
    <property type="entry name" value="DHC"/>
</dbReference>
<sequence length="4855" mass="528095">MHRRWSSSHLPLRPQYGVKDGCVDGVECGGIGREAGQSSRTHRARAQSVRGSRAVDLSHVRPLSPRAPVVMGRHETVYKGRILPSVHVPKSLPRCSSARQRSQSACGGDRGVSRGPPRCQTTSLSRGRGRGRLSDLSDVPDAPGVVVDGVYRPRGSGRARSVSNTRLKLRVPTRLEQRVRANTNQRPPRPSYPSSDGAGCMGLRGGTGGMLGVQIDRARVVQRLEVGPVQEGGTSYAGCGVSRGSVRERMGADRDDSGVFSLTAVAEGEGALEETGSVLEVLPPRRDIPGVPGPVAQSVVDNGIKLRDPYTPMVIDWVRGASEREQERQRRVMCGYTRPPHTLDDGAAWVPVKVLEVLWVTGNLRVVSLGSSLGKTVSDAQSFVIPTSCFIRASPGDLYVELSLDDVPFYDQSPRVPAPDTEVSESPGSPEVLDVDMDQCSESDTGPDLILQGVTLERLQMTQERLALHTPAIRPEILPPPPVPVPIQPARVARYASIVAGRVASLVGVPVSDLPDDCLQELMRPYESLDTACNIPIVYRPSDSIECRIGVREFQKRRTWLNEQMQLDPPTVTAVLRFQRLLDVVCDTIGLISAQSLFCAPDTLMALIDSVTSQLEGRCLTSIELPEKIEPELVEYSNATSVDWLNGRVTALLAVVRGRVQETLSECMTGWVHRNTEVSLVSQQTQALKAIVDTKTRIGEIQTVSVGKSDVRGREFAALLPQAGRLLRMLDVMVCAMLSRAVVRPSASVKEWMANSPVSTFCTDPFSVIHGQRLLYPVGQQPTSWQEVHSLNPTPLSSLLRLWPHRQGSHGPGDIPRYPICASVVSVHRVAGPGSVDLWVLDEALPERKRPPMTVMRTLSEWPCTYNPVTDSDSLRKHFVYSGLNTLSDTVETTDLAPMATAVSKLQMLRTYVGHLCGCQLGVGAERTQELVGYNGRAAVCASVSVTAAVGTKVNPQPPFAVHTVDRGQHLCEIPTLINEEWIVIEKYHFEVERLPLHAHMGLIVVHLDQVKTALRDRERQAIQSLRMQDTLLLKTMVESTLGGADALVDSLQRPIVVVEDWLALGDLIAQTKTATTQWEETIALIESVVGVVLSHGTFIDLDTHLKTVRLKVFLRSLPSLLISVAGKREMATKRQGDQMQALVWWMNSLVTSINSAFVGSLSLCDTTMHNIQTRGPEYKRYEDFSFLHRATDFPHSLHIYELLRPVEPFLNLVEERRGSDASLEPFDPTESAKTVYLSCVGMLLAFQRSVGLPIMPGDAKYRRMARDLADDMEEYTHVSECIPYTAYERPPLAELDLRYILSDLLDLSQRASDGCDLLASWYVRRQATGGEYVPIVKAVGNVELLYRCVQLSVASTETEVLLNDTCVEHVPIDTVQQHVEAVQQCLADMDTARAKCVSGGRETVDGVTEENYTFATRLREQLDALTPSVTLLMLLRTPSLRSRHFTAIFSLTGIPVCDLDQTTIGELLSKGGRDLDHVDVIRQVVEKSETEAAVENTITEMNKRLSGFRLVVDASPNLFKGVEIPSDFFSSLRCIYLYLQREVADRYPSEIQSKARKLEARVLWCLHGTSLIRYTMQYLSIGRHLIADTHVTFTQLLDRWYQLRRSWVPGSKSGSARVVDVCGDMGLPECLQSVLLRLVPLVRLFSRTSGVSTPARGRPSRQKKPRLCMLETHVPRPLSASHAPEASTAPLFNGVREGERLIRVPSSITFNVDALVVKSRPPASASDGDTSSVSIMAVVSGYVHGDWRTETLRLLHPVPLPNMVGLLPNLLREPIQLALKQGVESAIRQLTDNRMELFRESPFHVQFLALSYFIPHQIKETFMEKKGPEKLPARVKALCIQFAIPQATASPNPKMVLVCHLARSLIRQLVPKATGPLNTETLLSPLHISRVKFQRDGDLCVSALGAQVRRVNFDWPGCLHGIELACLQQGPPGRPGIAERGDMAPPRLPMVSVVPKAPALGSGACALPPLVASATSVPFAEPPDESSSTACDVNTLSALLSEGLSVGMCYSSGSPAFAMAPLLYQLSRVFSMTIVMVSHNPGEPVSHFAHRLSTAIADGHIVTLLGYERLSHDAAAMVHAIACSLKTGGELPYTESASLMFGGVCSETGLVKRGADTSKTGTRVGFLLMFLPVLSGGDSTIPADLPDHPFRYTDMRMPEAGHYPGGFIDKCSELNTLLRPTGMQLAPADLNRALDLGLEGDGEAQAVFRYLSVSAPPAAEEGLRVAVSTSMSGAVIGDPHTETDTILTSSGVYASRWLAHIVSAPEVTSVTVETPMVSGALVLIVSALKAAGIPFVLMNHPIKVMSYMDKMGSSRESGTPPSRLPVFVVDMNADPEGEAQSTMSDTYMCSNFNKLPPEAPKFIRVVRSARDMCVGSDTPPLIFNPAWLSHQSLCSQILTGLLGVSPSTTSSDMCSVFAGSLIRFSQLVVTRTSVQYLRLAMGIIAWQLLEMGLMTLTPVSASDHCVGLDGPAVKEFWGYDQVGESQGSTVFHNVGVSVRLSLGSEEVNALGGCFHVFFTAFAIVYTAFSLAAAVQGHDTDGMYYHMRRGVLRPRSLDVMAKSHPEMANRVHLKAVFPKNLKPRPFQPLRYSSFRMALEMYHMRTPNSESEQSRPRWFQRTVYTDPFLGMAHALSTCMLFAFSAAVNSDTVCGKSLLIDAAERLLPHCARVVRETIVECPLKPAMTCLQSELCLNGRGVMVPKRSSVLTLALDCVSTHSEFLTGSMLLQLLIARVGTTPRVQDDPSGLSGYQAEVSIDTEQDDHFAADRELVDMHGVSVILETHLSSEHLGSLPHMCLVFDASLLCGSECVDALLEGADWDPEASDRLRYRTGKAFTVCCKEYHVSPFTLLHNLRQLELVSSPANQSLKYICPRTIIDAALRSCSSSPASYPLVASSDQKFLQELQVVLGESLMESIEYLQGGVTAPESAEWKSLLKSILSRGMPSLQSGNLSPILLSRYPMEDVLSRLAALPAWTASYTVLSILKVEQWSMSNNLKAATCDDVINSVGEVPGAEAQCRVPAVQLQYRDADQYLVPAAFRALTTALQFSVTLQDLADSSFKAYQFKATRNAFQVLAGQGFTDGEPSDLLSDTSSSSTMSPERSQYSLFESPAGTRFGTISRRSSSTAPLDQGHTSYLPRLLVDLQVLKAGHLGVPEAHNTPLQSSVWDIMQLDQGERAASLCRLAILLALGLPPALAVPQVDKVAPPGTPIESCVAPYAVSPEGLVCSPICSKYQGDPGTSHFSRVLLHIPGQMMEEYPTMRLVFLSFRRGAFPSCLFSPGHMGQLLQVLGERYVMPHPSVRSLLDSLAQRLVVCCSGTASSGVFLGGSSVCCCPRESELVMAGLSQLQVETYSRRYLQEWPHGLGDNREAMIRGVCSSFKDMCRTRPRLGGKRDQHFKMCVSLTLAAYRASQQCVSVRKQIASDCGKWFGLFAASDQQDSCDRIAMLQTMTANNVLTSSIVDESIESLSLGTLVATLCQAPGSTDQDILDQAASHIPILGETEVILDCEDPQHNPSSANALAASLLSIACGAVSVSSHPIRPFLWMYLSLIPPVGRLMRAAVSACVYHSLVPESIIAFPGEGGFALAQWHMLWLGGHLDGLSLMESRKTTQREVGVAKRSLNLVEVNIDKGLEHTQAVLVKALEGPNALCFTLSRAHLWESNGGAVREVLSLYQGKATRTGQILQFGVDNVVRLKIPLHKRRFYICFPDGVEIGESSVMSSSLVCDCVSPLEDSHTLRLLGLIEASVSDGDGPICRAAYLENQYHTALQQAQTTLSLVQNALGALKEGDSAEGLASMGASLVALDNTTRECLTEMIGMFGEGNSCISSLVGQLNIQLGALVSSTQFFRSPQIRRLKNVDVVFSHLGSAIATALEGSVDEWESVLDPTRLLRQTILHVLSELLESNTAVEEYSAFLVLSGVLDLTISGQISRRSAKALMAISGGRFDVLSHLAEGLKLDTLHSLWDATIAEVCKRADYLLEPLTRCLELEAATDHLDGLCAGIFGVDNMLAFAIKISSDADSGVAVLSALVGKSQIRPLVFGDRDITTNMYLPAKVLGSCITDLAVLNHFVVVACLNPSAATMASGSYMLASPTGTVGIQLMLDKQRNDAAVATRRRAAGITGDVAALQSAISKLKVTEGVGVVVYPQNTDVLHVAQQAFEQSGDMPRWSDGSHMTGAGGTAPVQLIPLSLLENHSPQDALARIQGNGIVLVPYNTPRSSWPVVDALVRVSTLCVSLPPSVNPMVSAILSVPQPLIDSLSEYDTGMSSSPWCAPYVSPQFSDAMLRLLRGFVRTFGMHSDVLRSNCGNTQVQVSLLVQQIVALAHFLSRHSEESTLAFTNVPIRLVPRYPGTTSAPVWEGRQTDAWLGEGCARDSEELIHPIATIQSLGFGLSFRAPGSGAFYSSMGVQYMMREFEDYSLCLGALAASPLHEIVVEVPGNSHVFRKSDDQFSVGRLGLSHSGSGSTSGSRSAWFRSRSWYGTRSNTSEESGTQSIRGGVQLRVGAPKRTKRMLCKTVVNAIERSYDYGPEIVLAYPSERDYIMSSVPDSTFASFNSLEQLVLFHTPHSTQRCLLADFVSPLSLQVSRSSKGLRQFRDVLGQLFPPIGSTRHQNRDPVSDSGPMEMAVLGDGLDAPSYRFMQLCLPLLDRDSLFSVHDLLLRCPVSAWVSGEYGDITSLSLAAKRGVLSAMRVLHASEASSQLHHHKLQFSTSPIPGRGVCVALTVTMVGFVVSASGEDALTESHLLPSQSITLYAAVSTTGEMARCHTPLHVRRSPDGQDFIVPRVPIPLSPLSGVGEVPQTPRLPVNPTTSADDTNTVHMPVLLEGDTVGTVSLHTLVHRAYWYSTGAHFDIGL</sequence>
<reference evidence="3 4" key="1">
    <citation type="journal article" date="2018" name="PLoS ONE">
        <title>The draft genome of Kipferlia bialata reveals reductive genome evolution in fornicate parasites.</title>
        <authorList>
            <person name="Tanifuji G."/>
            <person name="Takabayashi S."/>
            <person name="Kume K."/>
            <person name="Takagi M."/>
            <person name="Nakayama T."/>
            <person name="Kamikawa R."/>
            <person name="Inagaki Y."/>
            <person name="Hashimoto T."/>
        </authorList>
    </citation>
    <scope>NUCLEOTIDE SEQUENCE [LARGE SCALE GENOMIC DNA]</scope>
    <source>
        <strain evidence="3">NY0173</strain>
    </source>
</reference>
<feature type="compositionally biased region" description="Low complexity" evidence="1">
    <location>
        <begin position="3086"/>
        <end position="3103"/>
    </location>
</feature>
<feature type="region of interest" description="Disordered" evidence="1">
    <location>
        <begin position="91"/>
        <end position="142"/>
    </location>
</feature>
<evidence type="ECO:0000259" key="2">
    <source>
        <dbReference type="Pfam" id="PF08393"/>
    </source>
</evidence>
<protein>
    <recommendedName>
        <fullName evidence="2">Dynein heavy chain linker domain-containing protein</fullName>
    </recommendedName>
</protein>
<evidence type="ECO:0000256" key="1">
    <source>
        <dbReference type="SAM" id="MobiDB-lite"/>
    </source>
</evidence>
<accession>A0A9K3CR33</accession>
<name>A0A9K3CR33_9EUKA</name>
<evidence type="ECO:0000313" key="4">
    <source>
        <dbReference type="Proteomes" id="UP000265618"/>
    </source>
</evidence>
<feature type="region of interest" description="Disordered" evidence="1">
    <location>
        <begin position="413"/>
        <end position="432"/>
    </location>
</feature>
<feature type="region of interest" description="Disordered" evidence="1">
    <location>
        <begin position="4793"/>
        <end position="4814"/>
    </location>
</feature>
<dbReference type="InterPro" id="IPR013602">
    <property type="entry name" value="Dynein_heavy_linker"/>
</dbReference>
<organism evidence="3 4">
    <name type="scientific">Kipferlia bialata</name>
    <dbReference type="NCBI Taxonomy" id="797122"/>
    <lineage>
        <taxon>Eukaryota</taxon>
        <taxon>Metamonada</taxon>
        <taxon>Carpediemonas-like organisms</taxon>
        <taxon>Kipferlia</taxon>
    </lineage>
</organism>